<organism evidence="12 13">
    <name type="scientific">Sphagnum troendelagicum</name>
    <dbReference type="NCBI Taxonomy" id="128251"/>
    <lineage>
        <taxon>Eukaryota</taxon>
        <taxon>Viridiplantae</taxon>
        <taxon>Streptophyta</taxon>
        <taxon>Embryophyta</taxon>
        <taxon>Bryophyta</taxon>
        <taxon>Sphagnophytina</taxon>
        <taxon>Sphagnopsida</taxon>
        <taxon>Sphagnales</taxon>
        <taxon>Sphagnaceae</taxon>
        <taxon>Sphagnum</taxon>
    </lineage>
</organism>
<comment type="subcellular location">
    <subcellularLocation>
        <location evidence="1">Plastid</location>
        <location evidence="1">Chloroplast membrane</location>
        <topology evidence="1">Multi-pass membrane protein</topology>
    </subcellularLocation>
</comment>
<evidence type="ECO:0000256" key="2">
    <source>
        <dbReference type="ARBA" id="ARBA00022448"/>
    </source>
</evidence>
<keyword evidence="7 10" id="KW-1133">Transmembrane helix</keyword>
<evidence type="ECO:0000256" key="7">
    <source>
        <dbReference type="ARBA" id="ARBA00022989"/>
    </source>
</evidence>
<name>A0ABP0UJT8_9BRYO</name>
<dbReference type="InterPro" id="IPR050186">
    <property type="entry name" value="TPT_transporter"/>
</dbReference>
<feature type="region of interest" description="Disordered" evidence="9">
    <location>
        <begin position="97"/>
        <end position="137"/>
    </location>
</feature>
<sequence length="447" mass="47710">MQSWASMKAMAAVSAPAAPSRMLCNASCCKPSGMPQGVRMIMARGISSSREAAAVLQQSQHRCSFVARDSDLKVIGFNLLSSSTSRRARQEDVVEARATTAAGGGAESAGEVEAADSGTGVETAATQQQADVDGSSTSEWGKTLRLGSLFGLWYLFNIYFNIYNKQVLKVFPFPITITNLQFAVGGVIVLLMWVTGLHKKPSSISRKQLLAILPLACVHTLGNLFTNMSLGKVAVSFTHTIKAMEPFFSVLLSAAFLGEVPNPLVVATLVPIVGGVALASLTEASFNWAGFLSAMASNVTFQSRNVLSKKLMVKKEGSLDNINLFSIITLMSFFLLTPATLLVEGVRFTPSYLQAAGLDVKVVATRALLAGICFHSYQQVSYMILAKVTPVTHSVGNCVKRVIVIVTSVLFFRTPVSTVNALGTGIALTGVFAYSQVKSKKGDKKIK</sequence>
<feature type="transmembrane region" description="Helical" evidence="10">
    <location>
        <begin position="418"/>
        <end position="437"/>
    </location>
</feature>
<keyword evidence="8 10" id="KW-0472">Membrane</keyword>
<accession>A0ABP0UJT8</accession>
<keyword evidence="5 10" id="KW-0812">Transmembrane</keyword>
<evidence type="ECO:0000313" key="13">
    <source>
        <dbReference type="Proteomes" id="UP001497512"/>
    </source>
</evidence>
<dbReference type="InterPro" id="IPR037185">
    <property type="entry name" value="EmrE-like"/>
</dbReference>
<proteinExistence type="predicted"/>
<dbReference type="SUPFAM" id="SSF103481">
    <property type="entry name" value="Multidrug resistance efflux transporter EmrE"/>
    <property type="match status" value="1"/>
</dbReference>
<keyword evidence="6" id="KW-0809">Transit peptide</keyword>
<keyword evidence="13" id="KW-1185">Reference proteome</keyword>
<evidence type="ECO:0000256" key="8">
    <source>
        <dbReference type="ARBA" id="ARBA00023136"/>
    </source>
</evidence>
<reference evidence="12" key="1">
    <citation type="submission" date="2024-02" db="EMBL/GenBank/DDBJ databases">
        <authorList>
            <consortium name="ELIXIR-Norway"/>
            <consortium name="Elixir Norway"/>
        </authorList>
    </citation>
    <scope>NUCLEOTIDE SEQUENCE</scope>
</reference>
<gene>
    <name evidence="12" type="ORF">CSSPTR1EN2_LOCUS16671</name>
</gene>
<dbReference type="EMBL" id="OZ019896">
    <property type="protein sequence ID" value="CAK9223117.1"/>
    <property type="molecule type" value="Genomic_DNA"/>
</dbReference>
<dbReference type="PANTHER" id="PTHR11132">
    <property type="entry name" value="SOLUTE CARRIER FAMILY 35"/>
    <property type="match status" value="1"/>
</dbReference>
<dbReference type="Proteomes" id="UP001497512">
    <property type="component" value="Chromosome 4"/>
</dbReference>
<feature type="transmembrane region" description="Helical" evidence="10">
    <location>
        <begin position="208"/>
        <end position="226"/>
    </location>
</feature>
<keyword evidence="3" id="KW-0150">Chloroplast</keyword>
<evidence type="ECO:0000256" key="1">
    <source>
        <dbReference type="ARBA" id="ARBA00004508"/>
    </source>
</evidence>
<keyword evidence="2" id="KW-0813">Transport</keyword>
<dbReference type="NCBIfam" id="TIGR00817">
    <property type="entry name" value="tpt"/>
    <property type="match status" value="1"/>
</dbReference>
<feature type="transmembrane region" description="Helical" evidence="10">
    <location>
        <begin position="144"/>
        <end position="163"/>
    </location>
</feature>
<dbReference type="InterPro" id="IPR004853">
    <property type="entry name" value="Sugar_P_trans_dom"/>
</dbReference>
<evidence type="ECO:0000256" key="6">
    <source>
        <dbReference type="ARBA" id="ARBA00022946"/>
    </source>
</evidence>
<evidence type="ECO:0000313" key="12">
    <source>
        <dbReference type="EMBL" id="CAK9223117.1"/>
    </source>
</evidence>
<feature type="transmembrane region" description="Helical" evidence="10">
    <location>
        <begin position="175"/>
        <end position="196"/>
    </location>
</feature>
<evidence type="ECO:0000256" key="10">
    <source>
        <dbReference type="SAM" id="Phobius"/>
    </source>
</evidence>
<evidence type="ECO:0000256" key="4">
    <source>
        <dbReference type="ARBA" id="ARBA00022640"/>
    </source>
</evidence>
<feature type="compositionally biased region" description="Polar residues" evidence="9">
    <location>
        <begin position="124"/>
        <end position="137"/>
    </location>
</feature>
<protein>
    <recommendedName>
        <fullName evidence="11">Sugar phosphate transporter domain-containing protein</fullName>
    </recommendedName>
</protein>
<feature type="transmembrane region" description="Helical" evidence="10">
    <location>
        <begin position="322"/>
        <end position="343"/>
    </location>
</feature>
<evidence type="ECO:0000259" key="11">
    <source>
        <dbReference type="Pfam" id="PF03151"/>
    </source>
</evidence>
<keyword evidence="4" id="KW-0934">Plastid</keyword>
<evidence type="ECO:0000256" key="5">
    <source>
        <dbReference type="ARBA" id="ARBA00022692"/>
    </source>
</evidence>
<dbReference type="InterPro" id="IPR004696">
    <property type="entry name" value="Tpt_PEP_transl"/>
</dbReference>
<evidence type="ECO:0000256" key="3">
    <source>
        <dbReference type="ARBA" id="ARBA00022528"/>
    </source>
</evidence>
<dbReference type="Pfam" id="PF03151">
    <property type="entry name" value="TPT"/>
    <property type="match status" value="1"/>
</dbReference>
<evidence type="ECO:0000256" key="9">
    <source>
        <dbReference type="SAM" id="MobiDB-lite"/>
    </source>
</evidence>
<feature type="domain" description="Sugar phosphate transporter" evidence="11">
    <location>
        <begin position="145"/>
        <end position="435"/>
    </location>
</feature>